<gene>
    <name evidence="2" type="ORF">EJ06DRAFT_505675</name>
</gene>
<dbReference type="GO" id="GO:0008168">
    <property type="term" value="F:methyltransferase activity"/>
    <property type="evidence" value="ECO:0007669"/>
    <property type="project" value="UniProtKB-KW"/>
</dbReference>
<dbReference type="Gene3D" id="3.40.50.150">
    <property type="entry name" value="Vaccinia Virus protein VP39"/>
    <property type="match status" value="1"/>
</dbReference>
<dbReference type="OrthoDB" id="2013972at2759"/>
<organism evidence="2 3">
    <name type="scientific">Trichodelitschia bisporula</name>
    <dbReference type="NCBI Taxonomy" id="703511"/>
    <lineage>
        <taxon>Eukaryota</taxon>
        <taxon>Fungi</taxon>
        <taxon>Dikarya</taxon>
        <taxon>Ascomycota</taxon>
        <taxon>Pezizomycotina</taxon>
        <taxon>Dothideomycetes</taxon>
        <taxon>Dothideomycetes incertae sedis</taxon>
        <taxon>Phaeotrichales</taxon>
        <taxon>Phaeotrichaceae</taxon>
        <taxon>Trichodelitschia</taxon>
    </lineage>
</organism>
<evidence type="ECO:0000256" key="1">
    <source>
        <dbReference type="SAM" id="MobiDB-lite"/>
    </source>
</evidence>
<evidence type="ECO:0000313" key="3">
    <source>
        <dbReference type="Proteomes" id="UP000799640"/>
    </source>
</evidence>
<keyword evidence="3" id="KW-1185">Reference proteome</keyword>
<dbReference type="InterPro" id="IPR029063">
    <property type="entry name" value="SAM-dependent_MTases_sf"/>
</dbReference>
<proteinExistence type="predicted"/>
<dbReference type="Proteomes" id="UP000799640">
    <property type="component" value="Unassembled WGS sequence"/>
</dbReference>
<reference evidence="2" key="1">
    <citation type="journal article" date="2020" name="Stud. Mycol.">
        <title>101 Dothideomycetes genomes: a test case for predicting lifestyles and emergence of pathogens.</title>
        <authorList>
            <person name="Haridas S."/>
            <person name="Albert R."/>
            <person name="Binder M."/>
            <person name="Bloem J."/>
            <person name="Labutti K."/>
            <person name="Salamov A."/>
            <person name="Andreopoulos B."/>
            <person name="Baker S."/>
            <person name="Barry K."/>
            <person name="Bills G."/>
            <person name="Bluhm B."/>
            <person name="Cannon C."/>
            <person name="Castanera R."/>
            <person name="Culley D."/>
            <person name="Daum C."/>
            <person name="Ezra D."/>
            <person name="Gonzalez J."/>
            <person name="Henrissat B."/>
            <person name="Kuo A."/>
            <person name="Liang C."/>
            <person name="Lipzen A."/>
            <person name="Lutzoni F."/>
            <person name="Magnuson J."/>
            <person name="Mondo S."/>
            <person name="Nolan M."/>
            <person name="Ohm R."/>
            <person name="Pangilinan J."/>
            <person name="Park H.-J."/>
            <person name="Ramirez L."/>
            <person name="Alfaro M."/>
            <person name="Sun H."/>
            <person name="Tritt A."/>
            <person name="Yoshinaga Y."/>
            <person name="Zwiers L.-H."/>
            <person name="Turgeon B."/>
            <person name="Goodwin S."/>
            <person name="Spatafora J."/>
            <person name="Crous P."/>
            <person name="Grigoriev I."/>
        </authorList>
    </citation>
    <scope>NUCLEOTIDE SEQUENCE</scope>
    <source>
        <strain evidence="2">CBS 262.69</strain>
    </source>
</reference>
<name>A0A6G1I3E8_9PEZI</name>
<keyword evidence="2" id="KW-0808">Transferase</keyword>
<dbReference type="PANTHER" id="PTHR43591">
    <property type="entry name" value="METHYLTRANSFERASE"/>
    <property type="match status" value="1"/>
</dbReference>
<keyword evidence="2" id="KW-0489">Methyltransferase</keyword>
<dbReference type="EMBL" id="ML996690">
    <property type="protein sequence ID" value="KAF2402714.1"/>
    <property type="molecule type" value="Genomic_DNA"/>
</dbReference>
<dbReference type="SUPFAM" id="SSF53335">
    <property type="entry name" value="S-adenosyl-L-methionine-dependent methyltransferases"/>
    <property type="match status" value="1"/>
</dbReference>
<dbReference type="CDD" id="cd02440">
    <property type="entry name" value="AdoMet_MTases"/>
    <property type="match status" value="1"/>
</dbReference>
<sequence length="338" mass="39289">MTDEHAAPLADTPDAPPVTQHEAPAAQYDDSTFGESDRTTISTSIKSSAQSFQFVHGRRWHAFEENSYWLPNDDIEINRLELQHICWKISLNGRLYLAPIPDDVHHIIDIGTGTGQWAIEFADSHPSASVIGTDLSPIQPSWLPTNCNFLIDDAEEEWVYDHKFDFIHSRMLTLGIHNWPRYFQQTWNWLKPGGWMEVQEVVFPVCHEGDVDAEAPMLKWSQYVRDAAAADNIDTQASTKFRKYLEDQGFVNIHWRPVKWPVGAWSEKEHEKRLGKLVDENTDRFVPPMVKLFTKWLDWTPEQYAEFATKVTADQKDPERKYYWMFNLYYAQKPEAAE</sequence>
<accession>A0A6G1I3E8</accession>
<dbReference type="Pfam" id="PF13489">
    <property type="entry name" value="Methyltransf_23"/>
    <property type="match status" value="1"/>
</dbReference>
<protein>
    <submittedName>
        <fullName evidence="2">S-adenosyl-L-methionine-dependent methyltransferase</fullName>
    </submittedName>
</protein>
<feature type="compositionally biased region" description="Polar residues" evidence="1">
    <location>
        <begin position="29"/>
        <end position="38"/>
    </location>
</feature>
<feature type="region of interest" description="Disordered" evidence="1">
    <location>
        <begin position="1"/>
        <end position="38"/>
    </location>
</feature>
<evidence type="ECO:0000313" key="2">
    <source>
        <dbReference type="EMBL" id="KAF2402714.1"/>
    </source>
</evidence>
<dbReference type="PANTHER" id="PTHR43591:SF10">
    <property type="entry name" value="ABC TRANSMEMBRANE TYPE-1 DOMAIN-CONTAINING PROTEIN-RELATED"/>
    <property type="match status" value="1"/>
</dbReference>
<dbReference type="GO" id="GO:0032259">
    <property type="term" value="P:methylation"/>
    <property type="evidence" value="ECO:0007669"/>
    <property type="project" value="UniProtKB-KW"/>
</dbReference>
<dbReference type="AlphaFoldDB" id="A0A6G1I3E8"/>